<evidence type="ECO:0000313" key="1">
    <source>
        <dbReference type="EMBL" id="KKL65362.1"/>
    </source>
</evidence>
<feature type="non-terminal residue" evidence="1">
    <location>
        <position position="1"/>
    </location>
</feature>
<organism evidence="1">
    <name type="scientific">marine sediment metagenome</name>
    <dbReference type="NCBI Taxonomy" id="412755"/>
    <lineage>
        <taxon>unclassified sequences</taxon>
        <taxon>metagenomes</taxon>
        <taxon>ecological metagenomes</taxon>
    </lineage>
</organism>
<comment type="caution">
    <text evidence="1">The sequence shown here is derived from an EMBL/GenBank/DDBJ whole genome shotgun (WGS) entry which is preliminary data.</text>
</comment>
<name>A0A0F9GQI9_9ZZZZ</name>
<accession>A0A0F9GQI9</accession>
<proteinExistence type="predicted"/>
<dbReference type="AlphaFoldDB" id="A0A0F9GQI9"/>
<dbReference type="EMBL" id="LAZR01027559">
    <property type="protein sequence ID" value="KKL65362.1"/>
    <property type="molecule type" value="Genomic_DNA"/>
</dbReference>
<sequence>SDLGIMKRINNDMVAVMKEIGRRLSLQSTEYPDPPDGMVRNSVRIRCLGYREMGAAQEFGGSGYALSISYNVYVANSQLRF</sequence>
<reference evidence="1" key="1">
    <citation type="journal article" date="2015" name="Nature">
        <title>Complex archaea that bridge the gap between prokaryotes and eukaryotes.</title>
        <authorList>
            <person name="Spang A."/>
            <person name="Saw J.H."/>
            <person name="Jorgensen S.L."/>
            <person name="Zaremba-Niedzwiedzka K."/>
            <person name="Martijn J."/>
            <person name="Lind A.E."/>
            <person name="van Eijk R."/>
            <person name="Schleper C."/>
            <person name="Guy L."/>
            <person name="Ettema T.J."/>
        </authorList>
    </citation>
    <scope>NUCLEOTIDE SEQUENCE</scope>
</reference>
<protein>
    <submittedName>
        <fullName evidence="1">Uncharacterized protein</fullName>
    </submittedName>
</protein>
<gene>
    <name evidence="1" type="ORF">LCGC14_2155770</name>
</gene>